<keyword evidence="3" id="KW-1185">Reference proteome</keyword>
<feature type="chain" id="PRO_5016802728" description="Sn-glycerol-3-phosphate transporter" evidence="1">
    <location>
        <begin position="21"/>
        <end position="168"/>
    </location>
</feature>
<evidence type="ECO:0000313" key="2">
    <source>
        <dbReference type="EMBL" id="RFP80106.1"/>
    </source>
</evidence>
<protein>
    <recommendedName>
        <fullName evidence="4">Sn-glycerol-3-phosphate transporter</fullName>
    </recommendedName>
</protein>
<evidence type="ECO:0000313" key="3">
    <source>
        <dbReference type="Proteomes" id="UP000261931"/>
    </source>
</evidence>
<comment type="caution">
    <text evidence="2">The sequence shown here is derived from an EMBL/GenBank/DDBJ whole genome shotgun (WGS) entry which is preliminary data.</text>
</comment>
<gene>
    <name evidence="2" type="ORF">DY262_06565</name>
</gene>
<dbReference type="EMBL" id="QVLS01000003">
    <property type="protein sequence ID" value="RFP80106.1"/>
    <property type="molecule type" value="Genomic_DNA"/>
</dbReference>
<sequence>MRPLHSFAATAALLCAPAFAFNACPGWDNPLPEGQSRYELFASPYTHHWSNDPEHRPVFALALNRQLPDDRFCGLSLFRNSFGQPSAYLYAGKRWNDLIDGWPQVYAQVSAGVLYGYVGQYKNKVPGNVGGFSPAIVPAIGYRLNDKAGLEVQILGTAALMFGFTWRY</sequence>
<feature type="signal peptide" evidence="1">
    <location>
        <begin position="1"/>
        <end position="20"/>
    </location>
</feature>
<reference evidence="2 3" key="1">
    <citation type="submission" date="2018-08" db="EMBL/GenBank/DDBJ databases">
        <title>Hydrogenophaga sp. LA-38 isolated from sludge.</title>
        <authorList>
            <person name="Im W.-T."/>
        </authorList>
    </citation>
    <scope>NUCLEOTIDE SEQUENCE [LARGE SCALE GENOMIC DNA]</scope>
    <source>
        <strain evidence="2 3">LA-38</strain>
    </source>
</reference>
<dbReference type="RefSeq" id="WP_116958157.1">
    <property type="nucleotide sequence ID" value="NZ_QVLS01000003.1"/>
</dbReference>
<proteinExistence type="predicted"/>
<evidence type="ECO:0000256" key="1">
    <source>
        <dbReference type="SAM" id="SignalP"/>
    </source>
</evidence>
<keyword evidence="1" id="KW-0732">Signal</keyword>
<accession>A0A372EL32</accession>
<evidence type="ECO:0008006" key="4">
    <source>
        <dbReference type="Google" id="ProtNLM"/>
    </source>
</evidence>
<organism evidence="2 3">
    <name type="scientific">Hydrogenophaga borbori</name>
    <dbReference type="NCBI Taxonomy" id="2294117"/>
    <lineage>
        <taxon>Bacteria</taxon>
        <taxon>Pseudomonadati</taxon>
        <taxon>Pseudomonadota</taxon>
        <taxon>Betaproteobacteria</taxon>
        <taxon>Burkholderiales</taxon>
        <taxon>Comamonadaceae</taxon>
        <taxon>Hydrogenophaga</taxon>
    </lineage>
</organism>
<dbReference type="Proteomes" id="UP000261931">
    <property type="component" value="Unassembled WGS sequence"/>
</dbReference>
<dbReference type="AlphaFoldDB" id="A0A372EL32"/>
<name>A0A372EL32_9BURK</name>